<evidence type="ECO:0000313" key="1">
    <source>
        <dbReference type="Proteomes" id="UP000887540"/>
    </source>
</evidence>
<evidence type="ECO:0000313" key="2">
    <source>
        <dbReference type="WBParaSite" id="ACRNAN_scaffold2507.g8415.t1"/>
    </source>
</evidence>
<name>A0A914DEZ2_9BILA</name>
<dbReference type="WBParaSite" id="ACRNAN_scaffold2507.g8415.t1">
    <property type="protein sequence ID" value="ACRNAN_scaffold2507.g8415.t1"/>
    <property type="gene ID" value="ACRNAN_scaffold2507.g8415"/>
</dbReference>
<keyword evidence="1" id="KW-1185">Reference proteome</keyword>
<dbReference type="Proteomes" id="UP000887540">
    <property type="component" value="Unplaced"/>
</dbReference>
<organism evidence="1 2">
    <name type="scientific">Acrobeloides nanus</name>
    <dbReference type="NCBI Taxonomy" id="290746"/>
    <lineage>
        <taxon>Eukaryota</taxon>
        <taxon>Metazoa</taxon>
        <taxon>Ecdysozoa</taxon>
        <taxon>Nematoda</taxon>
        <taxon>Chromadorea</taxon>
        <taxon>Rhabditida</taxon>
        <taxon>Tylenchina</taxon>
        <taxon>Cephalobomorpha</taxon>
        <taxon>Cephaloboidea</taxon>
        <taxon>Cephalobidae</taxon>
        <taxon>Acrobeloides</taxon>
    </lineage>
</organism>
<sequence>MPYVVGSFEWFGNSVNQWNCSDVILRCANPNGGPVSLKFYENGTQVTSASETNGTIYETVNCSSESYQWVSINGTGIKTNAVSCSST</sequence>
<reference evidence="2" key="1">
    <citation type="submission" date="2022-11" db="UniProtKB">
        <authorList>
            <consortium name="WormBaseParasite"/>
        </authorList>
    </citation>
    <scope>IDENTIFICATION</scope>
</reference>
<dbReference type="AlphaFoldDB" id="A0A914DEZ2"/>
<proteinExistence type="predicted"/>
<accession>A0A914DEZ2</accession>
<protein>
    <submittedName>
        <fullName evidence="2">C6 domain-containing protein</fullName>
    </submittedName>
</protein>